<reference evidence="2 3" key="1">
    <citation type="submission" date="2015-03" db="EMBL/GenBank/DDBJ databases">
        <title>Caedibacter varicaedens, whole genome shotgun sequence.</title>
        <authorList>
            <person name="Suzuki H."/>
            <person name="Dapper A.L."/>
            <person name="Gibson A.K."/>
            <person name="Jackson C."/>
            <person name="Lee H."/>
            <person name="Pejaver V.R."/>
            <person name="Doak T."/>
            <person name="Lynch M."/>
        </authorList>
    </citation>
    <scope>NUCLEOTIDE SEQUENCE [LARGE SCALE GENOMIC DNA]</scope>
</reference>
<dbReference type="GO" id="GO:0008233">
    <property type="term" value="F:peptidase activity"/>
    <property type="evidence" value="ECO:0007669"/>
    <property type="project" value="UniProtKB-KW"/>
</dbReference>
<dbReference type="PANTHER" id="PTHR46732">
    <property type="entry name" value="ATP-DEPENDENT PROTEASE LA (LON) DOMAIN PROTEIN"/>
    <property type="match status" value="1"/>
</dbReference>
<feature type="domain" description="Lon N-terminal" evidence="1">
    <location>
        <begin position="17"/>
        <end position="207"/>
    </location>
</feature>
<dbReference type="EMBL" id="BBVC01000020">
    <property type="protein sequence ID" value="GAO97861.1"/>
    <property type="molecule type" value="Genomic_DNA"/>
</dbReference>
<sequence length="218" mass="24996">MMSLISAFDFSALPKELPIFDLSDVVLLPRAHLPITVEGEKFKTLVDDALKRDRLVGVVQKEPQDQARHKIFRSGCLGKITTFTETEPGKYLVIVSGLVRFVILKELKRKKGYRRVKVSYEPFSFDLIEEKQVLFERETLVGLLKEYLTLYGISPNWDEINAASDERLITSLAMVCPFEPREKQALLESPSLVDRCRMMTAFIEMAFLRGSGEPWIQH</sequence>
<organism evidence="2 3">
    <name type="scientific">Caedimonas varicaedens</name>
    <dbReference type="NCBI Taxonomy" id="1629334"/>
    <lineage>
        <taxon>Bacteria</taxon>
        <taxon>Pseudomonadati</taxon>
        <taxon>Pseudomonadota</taxon>
        <taxon>Alphaproteobacteria</taxon>
        <taxon>Holosporales</taxon>
        <taxon>Caedimonadaceae</taxon>
        <taxon>Caedimonas</taxon>
    </lineage>
</organism>
<dbReference type="GO" id="GO:0006508">
    <property type="term" value="P:proteolysis"/>
    <property type="evidence" value="ECO:0007669"/>
    <property type="project" value="UniProtKB-KW"/>
</dbReference>
<evidence type="ECO:0000313" key="2">
    <source>
        <dbReference type="EMBL" id="GAO97861.1"/>
    </source>
</evidence>
<dbReference type="STRING" id="1629334.Cva_00501"/>
<dbReference type="Pfam" id="PF02190">
    <property type="entry name" value="LON_substr_bdg"/>
    <property type="match status" value="1"/>
</dbReference>
<dbReference type="AlphaFoldDB" id="A0A0K8MBG9"/>
<evidence type="ECO:0000259" key="1">
    <source>
        <dbReference type="PROSITE" id="PS51787"/>
    </source>
</evidence>
<protein>
    <submittedName>
        <fullName evidence="2">Lon protease 2</fullName>
    </submittedName>
</protein>
<dbReference type="InterPro" id="IPR003111">
    <property type="entry name" value="Lon_prtase_N"/>
</dbReference>
<keyword evidence="3" id="KW-1185">Reference proteome</keyword>
<dbReference type="SMART" id="SM00464">
    <property type="entry name" value="LON"/>
    <property type="match status" value="1"/>
</dbReference>
<proteinExistence type="predicted"/>
<comment type="caution">
    <text evidence="2">The sequence shown here is derived from an EMBL/GenBank/DDBJ whole genome shotgun (WGS) entry which is preliminary data.</text>
</comment>
<keyword evidence="2" id="KW-0378">Hydrolase</keyword>
<name>A0A0K8MBG9_9PROT</name>
<dbReference type="PANTHER" id="PTHR46732:SF8">
    <property type="entry name" value="ATP-DEPENDENT PROTEASE LA (LON) DOMAIN PROTEIN"/>
    <property type="match status" value="1"/>
</dbReference>
<dbReference type="Proteomes" id="UP000036771">
    <property type="component" value="Unassembled WGS sequence"/>
</dbReference>
<evidence type="ECO:0000313" key="3">
    <source>
        <dbReference type="Proteomes" id="UP000036771"/>
    </source>
</evidence>
<accession>A0A0K8MBG9</accession>
<dbReference type="SUPFAM" id="SSF88697">
    <property type="entry name" value="PUA domain-like"/>
    <property type="match status" value="1"/>
</dbReference>
<gene>
    <name evidence="2" type="primary">lon2</name>
    <name evidence="2" type="ORF">Cva_00501</name>
</gene>
<dbReference type="PROSITE" id="PS51787">
    <property type="entry name" value="LON_N"/>
    <property type="match status" value="1"/>
</dbReference>
<dbReference type="OrthoDB" id="9806457at2"/>
<dbReference type="InterPro" id="IPR015947">
    <property type="entry name" value="PUA-like_sf"/>
</dbReference>
<keyword evidence="2" id="KW-0645">Protease</keyword>
<dbReference type="InterPro" id="IPR046336">
    <property type="entry name" value="Lon_prtase_N_sf"/>
</dbReference>
<dbReference type="Gene3D" id="2.30.130.40">
    <property type="entry name" value="LON domain-like"/>
    <property type="match status" value="1"/>
</dbReference>